<comment type="caution">
    <text evidence="2">The sequence shown here is derived from an EMBL/GenBank/DDBJ whole genome shotgun (WGS) entry which is preliminary data.</text>
</comment>
<dbReference type="Proteomes" id="UP000178187">
    <property type="component" value="Unassembled WGS sequence"/>
</dbReference>
<evidence type="ECO:0000313" key="3">
    <source>
        <dbReference type="Proteomes" id="UP000178187"/>
    </source>
</evidence>
<dbReference type="EMBL" id="MHFR01000046">
    <property type="protein sequence ID" value="OGW96883.1"/>
    <property type="molecule type" value="Genomic_DNA"/>
</dbReference>
<organism evidence="2 3">
    <name type="scientific">Candidatus Danuiimicrobium aquiferis</name>
    <dbReference type="NCBI Taxonomy" id="1801832"/>
    <lineage>
        <taxon>Bacteria</taxon>
        <taxon>Pseudomonadati</taxon>
        <taxon>Candidatus Omnitrophota</taxon>
        <taxon>Candidatus Danuiimicrobium</taxon>
    </lineage>
</organism>
<name>A0A1G1KVB9_9BACT</name>
<keyword evidence="1" id="KW-1133">Transmembrane helix</keyword>
<keyword evidence="1" id="KW-0472">Membrane</keyword>
<feature type="transmembrane region" description="Helical" evidence="1">
    <location>
        <begin position="7"/>
        <end position="27"/>
    </location>
</feature>
<accession>A0A1G1KVB9</accession>
<keyword evidence="1" id="KW-0812">Transmembrane</keyword>
<evidence type="ECO:0000256" key="1">
    <source>
        <dbReference type="SAM" id="Phobius"/>
    </source>
</evidence>
<gene>
    <name evidence="2" type="ORF">A3G33_06240</name>
</gene>
<feature type="transmembrane region" description="Helical" evidence="1">
    <location>
        <begin position="47"/>
        <end position="63"/>
    </location>
</feature>
<proteinExistence type="predicted"/>
<sequence length="65" mass="7175">MPNPNKIVAIACLLIGCFDMFIFPQIFSSLQKKYSADKKVIGLMNKALVAGGIIFVAASIYFFQK</sequence>
<protein>
    <submittedName>
        <fullName evidence="2">Uncharacterized protein</fullName>
    </submittedName>
</protein>
<dbReference type="PROSITE" id="PS51257">
    <property type="entry name" value="PROKAR_LIPOPROTEIN"/>
    <property type="match status" value="1"/>
</dbReference>
<evidence type="ECO:0000313" key="2">
    <source>
        <dbReference type="EMBL" id="OGW96883.1"/>
    </source>
</evidence>
<dbReference type="AlphaFoldDB" id="A0A1G1KVB9"/>
<reference evidence="2 3" key="1">
    <citation type="journal article" date="2016" name="Nat. Commun.">
        <title>Thousands of microbial genomes shed light on interconnected biogeochemical processes in an aquifer system.</title>
        <authorList>
            <person name="Anantharaman K."/>
            <person name="Brown C.T."/>
            <person name="Hug L.A."/>
            <person name="Sharon I."/>
            <person name="Castelle C.J."/>
            <person name="Probst A.J."/>
            <person name="Thomas B.C."/>
            <person name="Singh A."/>
            <person name="Wilkins M.J."/>
            <person name="Karaoz U."/>
            <person name="Brodie E.L."/>
            <person name="Williams K.H."/>
            <person name="Hubbard S.S."/>
            <person name="Banfield J.F."/>
        </authorList>
    </citation>
    <scope>NUCLEOTIDE SEQUENCE [LARGE SCALE GENOMIC DNA]</scope>
</reference>